<accession>A0ABV6MMX7</accession>
<dbReference type="RefSeq" id="WP_273942325.1">
    <property type="nucleotide sequence ID" value="NZ_CP097263.1"/>
</dbReference>
<dbReference type="SUPFAM" id="SSF88659">
    <property type="entry name" value="Sigma3 and sigma4 domains of RNA polymerase sigma factors"/>
    <property type="match status" value="1"/>
</dbReference>
<keyword evidence="8" id="KW-1185">Reference proteome</keyword>
<dbReference type="InterPro" id="IPR007627">
    <property type="entry name" value="RNA_pol_sigma70_r2"/>
</dbReference>
<evidence type="ECO:0000313" key="7">
    <source>
        <dbReference type="EMBL" id="MFC0541645.1"/>
    </source>
</evidence>
<dbReference type="InterPro" id="IPR013325">
    <property type="entry name" value="RNA_pol_sigma_r2"/>
</dbReference>
<keyword evidence="4" id="KW-0804">Transcription</keyword>
<dbReference type="Pfam" id="PF04542">
    <property type="entry name" value="Sigma70_r2"/>
    <property type="match status" value="1"/>
</dbReference>
<dbReference type="PANTHER" id="PTHR43133">
    <property type="entry name" value="RNA POLYMERASE ECF-TYPE SIGMA FACTO"/>
    <property type="match status" value="1"/>
</dbReference>
<evidence type="ECO:0000313" key="8">
    <source>
        <dbReference type="Proteomes" id="UP001589810"/>
    </source>
</evidence>
<dbReference type="Pfam" id="PF08281">
    <property type="entry name" value="Sigma70_r4_2"/>
    <property type="match status" value="1"/>
</dbReference>
<dbReference type="InterPro" id="IPR014284">
    <property type="entry name" value="RNA_pol_sigma-70_dom"/>
</dbReference>
<dbReference type="InterPro" id="IPR039425">
    <property type="entry name" value="RNA_pol_sigma-70-like"/>
</dbReference>
<dbReference type="InterPro" id="IPR036388">
    <property type="entry name" value="WH-like_DNA-bd_sf"/>
</dbReference>
<proteinExistence type="inferred from homology"/>
<comment type="similarity">
    <text evidence="1">Belongs to the sigma-70 factor family. ECF subfamily.</text>
</comment>
<protein>
    <submittedName>
        <fullName evidence="7">RNA polymerase sigma factor</fullName>
    </submittedName>
</protein>
<dbReference type="InterPro" id="IPR013249">
    <property type="entry name" value="RNA_pol_sigma70_r4_t2"/>
</dbReference>
<evidence type="ECO:0000256" key="4">
    <source>
        <dbReference type="ARBA" id="ARBA00023163"/>
    </source>
</evidence>
<dbReference type="PANTHER" id="PTHR43133:SF25">
    <property type="entry name" value="RNA POLYMERASE SIGMA FACTOR RFAY-RELATED"/>
    <property type="match status" value="1"/>
</dbReference>
<sequence>MTDRQRAAPPATEFERIYRANFAAITAYFARRATEPQIVADLTSDTFVAAITSFATFDPRRGTPRAWLFGIARRVFAGHCEDFRRDHDVVRRLTGHRPLATDETADLVRRIDAEQPGREAFERLAALRAADREAVELVDLAGLPVKEAAVVIGVTAGALRIRLFRARARLRTENGS</sequence>
<gene>
    <name evidence="7" type="ORF">ACFFH7_09140</name>
</gene>
<keyword evidence="2" id="KW-0805">Transcription regulation</keyword>
<dbReference type="Proteomes" id="UP001589810">
    <property type="component" value="Unassembled WGS sequence"/>
</dbReference>
<evidence type="ECO:0000256" key="2">
    <source>
        <dbReference type="ARBA" id="ARBA00023015"/>
    </source>
</evidence>
<evidence type="ECO:0000259" key="6">
    <source>
        <dbReference type="Pfam" id="PF08281"/>
    </source>
</evidence>
<name>A0ABV6MMX7_9PSEU</name>
<keyword evidence="3" id="KW-0731">Sigma factor</keyword>
<dbReference type="Gene3D" id="1.10.10.10">
    <property type="entry name" value="Winged helix-like DNA-binding domain superfamily/Winged helix DNA-binding domain"/>
    <property type="match status" value="1"/>
</dbReference>
<reference evidence="7 8" key="1">
    <citation type="submission" date="2024-09" db="EMBL/GenBank/DDBJ databases">
        <authorList>
            <person name="Sun Q."/>
            <person name="Mori K."/>
        </authorList>
    </citation>
    <scope>NUCLEOTIDE SEQUENCE [LARGE SCALE GENOMIC DNA]</scope>
    <source>
        <strain evidence="7 8">TBRC 1432</strain>
    </source>
</reference>
<evidence type="ECO:0000256" key="1">
    <source>
        <dbReference type="ARBA" id="ARBA00010641"/>
    </source>
</evidence>
<organism evidence="7 8">
    <name type="scientific">Kutzneria chonburiensis</name>
    <dbReference type="NCBI Taxonomy" id="1483604"/>
    <lineage>
        <taxon>Bacteria</taxon>
        <taxon>Bacillati</taxon>
        <taxon>Actinomycetota</taxon>
        <taxon>Actinomycetes</taxon>
        <taxon>Pseudonocardiales</taxon>
        <taxon>Pseudonocardiaceae</taxon>
        <taxon>Kutzneria</taxon>
    </lineage>
</organism>
<dbReference type="NCBIfam" id="TIGR02937">
    <property type="entry name" value="sigma70-ECF"/>
    <property type="match status" value="1"/>
</dbReference>
<feature type="domain" description="RNA polymerase sigma factor 70 region 4 type 2" evidence="6">
    <location>
        <begin position="122"/>
        <end position="170"/>
    </location>
</feature>
<dbReference type="EMBL" id="JBHLUD010000002">
    <property type="protein sequence ID" value="MFC0541645.1"/>
    <property type="molecule type" value="Genomic_DNA"/>
</dbReference>
<dbReference type="SUPFAM" id="SSF88946">
    <property type="entry name" value="Sigma2 domain of RNA polymerase sigma factors"/>
    <property type="match status" value="1"/>
</dbReference>
<dbReference type="Gene3D" id="1.10.1740.10">
    <property type="match status" value="1"/>
</dbReference>
<evidence type="ECO:0000256" key="3">
    <source>
        <dbReference type="ARBA" id="ARBA00023082"/>
    </source>
</evidence>
<dbReference type="InterPro" id="IPR013324">
    <property type="entry name" value="RNA_pol_sigma_r3/r4-like"/>
</dbReference>
<comment type="caution">
    <text evidence="7">The sequence shown here is derived from an EMBL/GenBank/DDBJ whole genome shotgun (WGS) entry which is preliminary data.</text>
</comment>
<evidence type="ECO:0000259" key="5">
    <source>
        <dbReference type="Pfam" id="PF04542"/>
    </source>
</evidence>
<feature type="domain" description="RNA polymerase sigma-70 region 2" evidence="5">
    <location>
        <begin position="18"/>
        <end position="77"/>
    </location>
</feature>